<feature type="region of interest" description="Disordered" evidence="2">
    <location>
        <begin position="502"/>
        <end position="521"/>
    </location>
</feature>
<dbReference type="KEGG" id="swp:swp_1375"/>
<dbReference type="PANTHER" id="PTHR22550">
    <property type="entry name" value="SPORE GERMINATION PROTEIN"/>
    <property type="match status" value="1"/>
</dbReference>
<keyword evidence="3" id="KW-1133">Transmembrane helix</keyword>
<evidence type="ECO:0000256" key="1">
    <source>
        <dbReference type="PROSITE-ProRule" id="PRU00339"/>
    </source>
</evidence>
<keyword evidence="5" id="KW-1185">Reference proteome</keyword>
<keyword evidence="3" id="KW-0472">Membrane</keyword>
<dbReference type="PROSITE" id="PS50005">
    <property type="entry name" value="TPR"/>
    <property type="match status" value="1"/>
</dbReference>
<feature type="compositionally biased region" description="Basic and acidic residues" evidence="2">
    <location>
        <begin position="425"/>
        <end position="435"/>
    </location>
</feature>
<dbReference type="OrthoDB" id="9807628at2"/>
<feature type="transmembrane region" description="Helical" evidence="3">
    <location>
        <begin position="294"/>
        <end position="311"/>
    </location>
</feature>
<dbReference type="Gene3D" id="1.25.40.10">
    <property type="entry name" value="Tetratricopeptide repeat domain"/>
    <property type="match status" value="1"/>
</dbReference>
<evidence type="ECO:0000256" key="3">
    <source>
        <dbReference type="SAM" id="Phobius"/>
    </source>
</evidence>
<dbReference type="InterPro" id="IPR011990">
    <property type="entry name" value="TPR-like_helical_dom_sf"/>
</dbReference>
<evidence type="ECO:0000313" key="4">
    <source>
        <dbReference type="EMBL" id="ACJ28162.1"/>
    </source>
</evidence>
<accession>B8CJR5</accession>
<feature type="transmembrane region" description="Helical" evidence="3">
    <location>
        <begin position="59"/>
        <end position="83"/>
    </location>
</feature>
<reference evidence="4 5" key="1">
    <citation type="journal article" date="2008" name="PLoS ONE">
        <title>Environmental adaptation: genomic analysis of the piezotolerant and psychrotolerant deep-sea iron reducing bacterium Shewanella piezotolerans WP3.</title>
        <authorList>
            <person name="Wang F."/>
            <person name="Wang J."/>
            <person name="Jian H."/>
            <person name="Zhang B."/>
            <person name="Li S."/>
            <person name="Wang F."/>
            <person name="Zeng X."/>
            <person name="Gao L."/>
            <person name="Bartlett D.H."/>
            <person name="Yu J."/>
            <person name="Hu S."/>
            <person name="Xiao X."/>
        </authorList>
    </citation>
    <scope>NUCLEOTIDE SEQUENCE [LARGE SCALE GENOMIC DNA]</scope>
    <source>
        <strain evidence="5">WP3 / JCM 13877</strain>
    </source>
</reference>
<keyword evidence="1" id="KW-0802">TPR repeat</keyword>
<sequence>MLTSFQFSEPVWLLLFFPIALLMYGLWRNRVLAEEQAGDGIIAAHLAKTFSRQNSHKTATAPITLTLLCGSLIAVALAGPSWLKPSGDNIKAPLVIALDLSPSMQERQHGIEHLTRAKLAITTLLQQGSARPISLVAFSGSSHQVLPASEQLALLTLYLGYLSPDIMPVEGDDIDSLVSVISAMPETEEFGVDLLIFSDGFTGGSELSSLVDRLKAQVVFAALTTEAEEVARKFGYAVISSGSLIETPDRLLAKVASLEKRALGESSQRVNFGYWLLYPAGLILLLFFRKGFSLYWASAIVLCVSLLPAPAQASWLDWFFSDNQQAQYYYNQGDYQTAAILFTDPQWKALAYYQAKEYSKAAKIYRQQNDLQSLFNLATTYTRARNYSKAQSLYQLLIEIDANFPGAETNLRIVTQLIRDIKQLGESQQEEHPPESVDPDDMTDPELGADKPQMGKITVEIQQLSVEELLNSETKKQQWLTDISKDPQQFLAAKFQAEYNHAQLQSPSSLEQRPEVTTNEE</sequence>
<name>B8CJR5_SHEPW</name>
<dbReference type="InterPro" id="IPR036465">
    <property type="entry name" value="vWFA_dom_sf"/>
</dbReference>
<protein>
    <submittedName>
        <fullName evidence="4">TPR repeat protein</fullName>
    </submittedName>
</protein>
<evidence type="ECO:0000256" key="2">
    <source>
        <dbReference type="SAM" id="MobiDB-lite"/>
    </source>
</evidence>
<dbReference type="HOGENOM" id="CLU_024570_3_2_6"/>
<feature type="repeat" description="TPR" evidence="1">
    <location>
        <begin position="371"/>
        <end position="404"/>
    </location>
</feature>
<dbReference type="SUPFAM" id="SSF48452">
    <property type="entry name" value="TPR-like"/>
    <property type="match status" value="1"/>
</dbReference>
<keyword evidence="3" id="KW-0812">Transmembrane</keyword>
<dbReference type="Gene3D" id="3.40.50.410">
    <property type="entry name" value="von Willebrand factor, type A domain"/>
    <property type="match status" value="1"/>
</dbReference>
<dbReference type="Proteomes" id="UP000000753">
    <property type="component" value="Chromosome"/>
</dbReference>
<evidence type="ECO:0000313" key="5">
    <source>
        <dbReference type="Proteomes" id="UP000000753"/>
    </source>
</evidence>
<gene>
    <name evidence="4" type="ordered locus">swp_1375</name>
</gene>
<dbReference type="EMBL" id="CP000472">
    <property type="protein sequence ID" value="ACJ28162.1"/>
    <property type="molecule type" value="Genomic_DNA"/>
</dbReference>
<dbReference type="PANTHER" id="PTHR22550:SF14">
    <property type="entry name" value="VWFA DOMAIN-CONTAINING PROTEIN"/>
    <property type="match status" value="1"/>
</dbReference>
<dbReference type="InterPro" id="IPR050768">
    <property type="entry name" value="UPF0353/GerABKA_families"/>
</dbReference>
<dbReference type="RefSeq" id="WP_020911540.1">
    <property type="nucleotide sequence ID" value="NC_011566.1"/>
</dbReference>
<dbReference type="AlphaFoldDB" id="B8CJR5"/>
<organism evidence="4 5">
    <name type="scientific">Shewanella piezotolerans (strain WP3 / JCM 13877)</name>
    <dbReference type="NCBI Taxonomy" id="225849"/>
    <lineage>
        <taxon>Bacteria</taxon>
        <taxon>Pseudomonadati</taxon>
        <taxon>Pseudomonadota</taxon>
        <taxon>Gammaproteobacteria</taxon>
        <taxon>Alteromonadales</taxon>
        <taxon>Shewanellaceae</taxon>
        <taxon>Shewanella</taxon>
    </lineage>
</organism>
<feature type="region of interest" description="Disordered" evidence="2">
    <location>
        <begin position="425"/>
        <end position="454"/>
    </location>
</feature>
<feature type="transmembrane region" description="Helical" evidence="3">
    <location>
        <begin position="270"/>
        <end position="288"/>
    </location>
</feature>
<dbReference type="eggNOG" id="COG2304">
    <property type="taxonomic scope" value="Bacteria"/>
</dbReference>
<dbReference type="STRING" id="225849.swp_1375"/>
<feature type="transmembrane region" description="Helical" evidence="3">
    <location>
        <begin position="7"/>
        <end position="27"/>
    </location>
</feature>
<dbReference type="SUPFAM" id="SSF53300">
    <property type="entry name" value="vWA-like"/>
    <property type="match status" value="1"/>
</dbReference>
<dbReference type="InterPro" id="IPR019734">
    <property type="entry name" value="TPR_rpt"/>
</dbReference>
<proteinExistence type="predicted"/>